<accession>D9QVA8</accession>
<name>D9QVA8_ACEAZ</name>
<keyword evidence="9" id="KW-1003">Cell membrane</keyword>
<feature type="domain" description="CBS" evidence="10">
    <location>
        <begin position="134"/>
        <end position="197"/>
    </location>
</feature>
<dbReference type="GO" id="GO:0015095">
    <property type="term" value="F:magnesium ion transmembrane transporter activity"/>
    <property type="evidence" value="ECO:0007669"/>
    <property type="project" value="UniProtKB-UniRule"/>
</dbReference>
<comment type="similarity">
    <text evidence="2 9">Belongs to the SLC41A transporter family.</text>
</comment>
<keyword evidence="6 9" id="KW-1133">Transmembrane helix</keyword>
<dbReference type="Gene3D" id="1.10.357.20">
    <property type="entry name" value="SLC41 divalent cation transporters, integral membrane domain"/>
    <property type="match status" value="1"/>
</dbReference>
<keyword evidence="9" id="KW-0479">Metal-binding</keyword>
<dbReference type="Gene3D" id="3.10.580.10">
    <property type="entry name" value="CBS-domain"/>
    <property type="match status" value="1"/>
</dbReference>
<dbReference type="InterPro" id="IPR006669">
    <property type="entry name" value="MgtE_transporter"/>
</dbReference>
<dbReference type="PROSITE" id="PS51371">
    <property type="entry name" value="CBS"/>
    <property type="match status" value="2"/>
</dbReference>
<dbReference type="InterPro" id="IPR006668">
    <property type="entry name" value="Mg_transptr_MgtE_intracell_dom"/>
</dbReference>
<dbReference type="EMBL" id="CP002105">
    <property type="protein sequence ID" value="ADL12167.1"/>
    <property type="molecule type" value="Genomic_DNA"/>
</dbReference>
<evidence type="ECO:0000256" key="1">
    <source>
        <dbReference type="ARBA" id="ARBA00004141"/>
    </source>
</evidence>
<dbReference type="eggNOG" id="COG2239">
    <property type="taxonomic scope" value="Bacteria"/>
</dbReference>
<dbReference type="InterPro" id="IPR046342">
    <property type="entry name" value="CBS_dom_sf"/>
</dbReference>
<sequence length="446" mass="49674">MEEMTAEIKKLIAREDEALLQQKVDELYPADLAEVLVDTTEEETEVLVDLIEEEKLAHILAEVDYEVEKKLLKFLSNNRLTYILDEMYSDDVVDLLGALNIGQTKEFLTLMKQEEAEQIQHLLGYDEESAGGRMTTEYIAMKQDKTVAESIQKLRDIAPEAEMIYYIYVVDEKQELTGVLSMRELIAASPEKKVKDIMHEQVITVNLSLDQEEVAQIISKYDLLAVPVVNRQGLLLGIITFDDILDVIEEEATEDMHKMAGNVEVDVEHEGEVINGVIRRLPWLIILLFASLLSANVLEFFEDVLNTVVILTFFMPTLAGTGGNAATQSLAVVVRGLAIGDIKSKEILGYLWNELKVGVLIALSCGLIIGLVAFIWQGNYMLGTVVGLAMIGNIITATVIGTAMPFIINYFGADPAVAAGPFITTLIDVFGYFIYFSLAKLFINYL</sequence>
<dbReference type="NCBIfam" id="TIGR00400">
    <property type="entry name" value="mgtE"/>
    <property type="match status" value="1"/>
</dbReference>
<dbReference type="InterPro" id="IPR038076">
    <property type="entry name" value="MgtE_N_sf"/>
</dbReference>
<feature type="transmembrane region" description="Helical" evidence="9">
    <location>
        <begin position="281"/>
        <end position="301"/>
    </location>
</feature>
<dbReference type="STRING" id="574087.Acear_0625"/>
<keyword evidence="7 9" id="KW-0472">Membrane</keyword>
<dbReference type="SMART" id="SM00116">
    <property type="entry name" value="CBS"/>
    <property type="match status" value="2"/>
</dbReference>
<dbReference type="GO" id="GO:0005886">
    <property type="term" value="C:plasma membrane"/>
    <property type="evidence" value="ECO:0007669"/>
    <property type="project" value="UniProtKB-SubCell"/>
</dbReference>
<organism evidence="11 12">
    <name type="scientific">Acetohalobium arabaticum (strain ATCC 49924 / DSM 5501 / Z-7288)</name>
    <dbReference type="NCBI Taxonomy" id="574087"/>
    <lineage>
        <taxon>Bacteria</taxon>
        <taxon>Bacillati</taxon>
        <taxon>Bacillota</taxon>
        <taxon>Clostridia</taxon>
        <taxon>Halanaerobiales</taxon>
        <taxon>Halobacteroidaceae</taxon>
        <taxon>Acetohalobium</taxon>
    </lineage>
</organism>
<evidence type="ECO:0000256" key="4">
    <source>
        <dbReference type="ARBA" id="ARBA00022692"/>
    </source>
</evidence>
<feature type="transmembrane region" description="Helical" evidence="9">
    <location>
        <begin position="355"/>
        <end position="376"/>
    </location>
</feature>
<dbReference type="SUPFAM" id="SSF161093">
    <property type="entry name" value="MgtE membrane domain-like"/>
    <property type="match status" value="1"/>
</dbReference>
<evidence type="ECO:0000256" key="5">
    <source>
        <dbReference type="ARBA" id="ARBA00022842"/>
    </source>
</evidence>
<evidence type="ECO:0000256" key="6">
    <source>
        <dbReference type="ARBA" id="ARBA00022989"/>
    </source>
</evidence>
<feature type="transmembrane region" description="Helical" evidence="9">
    <location>
        <begin position="416"/>
        <end position="438"/>
    </location>
</feature>
<gene>
    <name evidence="11" type="ordered locus">Acear_0625</name>
</gene>
<feature type="domain" description="CBS" evidence="10">
    <location>
        <begin position="198"/>
        <end position="254"/>
    </location>
</feature>
<dbReference type="AlphaFoldDB" id="D9QVA8"/>
<evidence type="ECO:0000313" key="12">
    <source>
        <dbReference type="Proteomes" id="UP000001661"/>
    </source>
</evidence>
<evidence type="ECO:0000256" key="9">
    <source>
        <dbReference type="RuleBase" id="RU362011"/>
    </source>
</evidence>
<dbReference type="SMART" id="SM00924">
    <property type="entry name" value="MgtE_N"/>
    <property type="match status" value="1"/>
</dbReference>
<keyword evidence="8" id="KW-0129">CBS domain</keyword>
<dbReference type="SUPFAM" id="SSF158791">
    <property type="entry name" value="MgtE N-terminal domain-like"/>
    <property type="match status" value="1"/>
</dbReference>
<feature type="transmembrane region" description="Helical" evidence="9">
    <location>
        <begin position="382"/>
        <end position="404"/>
    </location>
</feature>
<dbReference type="Proteomes" id="UP000001661">
    <property type="component" value="Chromosome"/>
</dbReference>
<evidence type="ECO:0000256" key="8">
    <source>
        <dbReference type="PROSITE-ProRule" id="PRU00703"/>
    </source>
</evidence>
<reference evidence="11 12" key="1">
    <citation type="journal article" date="2010" name="Stand. Genomic Sci.">
        <title>Complete genome sequence of Acetohalobium arabaticum type strain (Z-7288).</title>
        <authorList>
            <person name="Sikorski J."/>
            <person name="Lapidus A."/>
            <person name="Chertkov O."/>
            <person name="Lucas S."/>
            <person name="Copeland A."/>
            <person name="Glavina Del Rio T."/>
            <person name="Nolan M."/>
            <person name="Tice H."/>
            <person name="Cheng J.F."/>
            <person name="Han C."/>
            <person name="Brambilla E."/>
            <person name="Pitluck S."/>
            <person name="Liolios K."/>
            <person name="Ivanova N."/>
            <person name="Mavromatis K."/>
            <person name="Mikhailova N."/>
            <person name="Pati A."/>
            <person name="Bruce D."/>
            <person name="Detter C."/>
            <person name="Tapia R."/>
            <person name="Goodwin L."/>
            <person name="Chen A."/>
            <person name="Palaniappan K."/>
            <person name="Land M."/>
            <person name="Hauser L."/>
            <person name="Chang Y.J."/>
            <person name="Jeffries C.D."/>
            <person name="Rohde M."/>
            <person name="Goker M."/>
            <person name="Spring S."/>
            <person name="Woyke T."/>
            <person name="Bristow J."/>
            <person name="Eisen J.A."/>
            <person name="Markowitz V."/>
            <person name="Hugenholtz P."/>
            <person name="Kyrpides N.C."/>
            <person name="Klenk H.P."/>
        </authorList>
    </citation>
    <scope>NUCLEOTIDE SEQUENCE [LARGE SCALE GENOMIC DNA]</scope>
    <source>
        <strain evidence="12">ATCC 49924 / DSM 5501 / Z-7288</strain>
    </source>
</reference>
<dbReference type="PANTHER" id="PTHR43773">
    <property type="entry name" value="MAGNESIUM TRANSPORTER MGTE"/>
    <property type="match status" value="1"/>
</dbReference>
<dbReference type="PANTHER" id="PTHR43773:SF1">
    <property type="entry name" value="MAGNESIUM TRANSPORTER MGTE"/>
    <property type="match status" value="1"/>
</dbReference>
<dbReference type="Pfam" id="PF03448">
    <property type="entry name" value="MgtE_N"/>
    <property type="match status" value="1"/>
</dbReference>
<dbReference type="InterPro" id="IPR006667">
    <property type="entry name" value="SLC41_membr_dom"/>
</dbReference>
<keyword evidence="4 9" id="KW-0812">Transmembrane</keyword>
<comment type="function">
    <text evidence="9">Acts as a magnesium transporter.</text>
</comment>
<evidence type="ECO:0000313" key="11">
    <source>
        <dbReference type="EMBL" id="ADL12167.1"/>
    </source>
</evidence>
<dbReference type="SUPFAM" id="SSF54631">
    <property type="entry name" value="CBS-domain pair"/>
    <property type="match status" value="1"/>
</dbReference>
<dbReference type="HOGENOM" id="CLU_037408_1_1_9"/>
<proteinExistence type="inferred from homology"/>
<dbReference type="Pfam" id="PF01769">
    <property type="entry name" value="MgtE"/>
    <property type="match status" value="1"/>
</dbReference>
<dbReference type="Pfam" id="PF00571">
    <property type="entry name" value="CBS"/>
    <property type="match status" value="2"/>
</dbReference>
<keyword evidence="12" id="KW-1185">Reference proteome</keyword>
<dbReference type="Gene3D" id="1.25.60.10">
    <property type="entry name" value="MgtE N-terminal domain-like"/>
    <property type="match status" value="1"/>
</dbReference>
<evidence type="ECO:0000256" key="3">
    <source>
        <dbReference type="ARBA" id="ARBA00022448"/>
    </source>
</evidence>
<dbReference type="GO" id="GO:0046872">
    <property type="term" value="F:metal ion binding"/>
    <property type="evidence" value="ECO:0007669"/>
    <property type="project" value="UniProtKB-KW"/>
</dbReference>
<evidence type="ECO:0000256" key="7">
    <source>
        <dbReference type="ARBA" id="ARBA00023136"/>
    </source>
</evidence>
<evidence type="ECO:0000256" key="2">
    <source>
        <dbReference type="ARBA" id="ARBA00009749"/>
    </source>
</evidence>
<comment type="subunit">
    <text evidence="9">Homodimer.</text>
</comment>
<feature type="transmembrane region" description="Helical" evidence="9">
    <location>
        <begin position="307"/>
        <end position="334"/>
    </location>
</feature>
<keyword evidence="5 9" id="KW-0460">Magnesium</keyword>
<dbReference type="KEGG" id="aar:Acear_0625"/>
<dbReference type="InterPro" id="IPR036739">
    <property type="entry name" value="SLC41_membr_dom_sf"/>
</dbReference>
<evidence type="ECO:0000259" key="10">
    <source>
        <dbReference type="PROSITE" id="PS51371"/>
    </source>
</evidence>
<comment type="subcellular location">
    <subcellularLocation>
        <location evidence="9">Cell membrane</location>
        <topology evidence="9">Multi-pass membrane protein</topology>
    </subcellularLocation>
    <subcellularLocation>
        <location evidence="1">Membrane</location>
        <topology evidence="1">Multi-pass membrane protein</topology>
    </subcellularLocation>
</comment>
<protein>
    <recommendedName>
        <fullName evidence="9">Magnesium transporter MgtE</fullName>
    </recommendedName>
</protein>
<keyword evidence="3 9" id="KW-0813">Transport</keyword>
<dbReference type="InterPro" id="IPR000644">
    <property type="entry name" value="CBS_dom"/>
</dbReference>
<dbReference type="CDD" id="cd04606">
    <property type="entry name" value="CBS_pair_Mg_transporter"/>
    <property type="match status" value="1"/>
</dbReference>